<comment type="subcellular location">
    <subcellularLocation>
        <location evidence="2">Nucleus</location>
    </subcellularLocation>
</comment>
<evidence type="ECO:0000256" key="2">
    <source>
        <dbReference type="ARBA" id="ARBA00004123"/>
    </source>
</evidence>
<dbReference type="GO" id="GO:0005634">
    <property type="term" value="C:nucleus"/>
    <property type="evidence" value="ECO:0007669"/>
    <property type="project" value="UniProtKB-SubCell"/>
</dbReference>
<dbReference type="GO" id="GO:0016787">
    <property type="term" value="F:hydrolase activity"/>
    <property type="evidence" value="ECO:0007669"/>
    <property type="project" value="UniProtKB-KW"/>
</dbReference>
<organism evidence="11 12">
    <name type="scientific">Paspalum notatum var. saurae</name>
    <dbReference type="NCBI Taxonomy" id="547442"/>
    <lineage>
        <taxon>Eukaryota</taxon>
        <taxon>Viridiplantae</taxon>
        <taxon>Streptophyta</taxon>
        <taxon>Embryophyta</taxon>
        <taxon>Tracheophyta</taxon>
        <taxon>Spermatophyta</taxon>
        <taxon>Magnoliopsida</taxon>
        <taxon>Liliopsida</taxon>
        <taxon>Poales</taxon>
        <taxon>Poaceae</taxon>
        <taxon>PACMAD clade</taxon>
        <taxon>Panicoideae</taxon>
        <taxon>Andropogonodae</taxon>
        <taxon>Paspaleae</taxon>
        <taxon>Paspalinae</taxon>
        <taxon>Paspalum</taxon>
    </lineage>
</organism>
<keyword evidence="4" id="KW-0540">Nuclease</keyword>
<keyword evidence="7" id="KW-0539">Nucleus</keyword>
<dbReference type="PANTHER" id="PTHR22930:SF221">
    <property type="entry name" value="NUCLEASE HARBI1"/>
    <property type="match status" value="1"/>
</dbReference>
<feature type="compositionally biased region" description="Gly residues" evidence="8">
    <location>
        <begin position="1"/>
        <end position="12"/>
    </location>
</feature>
<evidence type="ECO:0000256" key="3">
    <source>
        <dbReference type="ARBA" id="ARBA00006958"/>
    </source>
</evidence>
<dbReference type="AlphaFoldDB" id="A0AAQ3TPT1"/>
<comment type="cofactor">
    <cofactor evidence="1">
        <name>a divalent metal cation</name>
        <dbReference type="ChEBI" id="CHEBI:60240"/>
    </cofactor>
</comment>
<dbReference type="GO" id="GO:0046872">
    <property type="term" value="F:metal ion binding"/>
    <property type="evidence" value="ECO:0007669"/>
    <property type="project" value="UniProtKB-KW"/>
</dbReference>
<reference evidence="11 12" key="1">
    <citation type="submission" date="2024-02" db="EMBL/GenBank/DDBJ databases">
        <title>High-quality chromosome-scale genome assembly of Pensacola bahiagrass (Paspalum notatum Flugge var. saurae).</title>
        <authorList>
            <person name="Vega J.M."/>
            <person name="Podio M."/>
            <person name="Orjuela J."/>
            <person name="Siena L.A."/>
            <person name="Pessino S.C."/>
            <person name="Combes M.C."/>
            <person name="Mariac C."/>
            <person name="Albertini E."/>
            <person name="Pupilli F."/>
            <person name="Ortiz J.P.A."/>
            <person name="Leblanc O."/>
        </authorList>
    </citation>
    <scope>NUCLEOTIDE SEQUENCE [LARGE SCALE GENOMIC DNA]</scope>
    <source>
        <strain evidence="11">R1</strain>
        <tissue evidence="11">Leaf</tissue>
    </source>
</reference>
<dbReference type="EMBL" id="CP144749">
    <property type="protein sequence ID" value="WVZ77678.1"/>
    <property type="molecule type" value="Genomic_DNA"/>
</dbReference>
<evidence type="ECO:0000256" key="6">
    <source>
        <dbReference type="ARBA" id="ARBA00022801"/>
    </source>
</evidence>
<dbReference type="InterPro" id="IPR058353">
    <property type="entry name" value="DUF8040"/>
</dbReference>
<evidence type="ECO:0000313" key="11">
    <source>
        <dbReference type="EMBL" id="WVZ77678.1"/>
    </source>
</evidence>
<dbReference type="InterPro" id="IPR027806">
    <property type="entry name" value="HARBI1_dom"/>
</dbReference>
<evidence type="ECO:0000256" key="5">
    <source>
        <dbReference type="ARBA" id="ARBA00022723"/>
    </source>
</evidence>
<dbReference type="Pfam" id="PF26138">
    <property type="entry name" value="DUF8040"/>
    <property type="match status" value="1"/>
</dbReference>
<evidence type="ECO:0008006" key="13">
    <source>
        <dbReference type="Google" id="ProtNLM"/>
    </source>
</evidence>
<gene>
    <name evidence="11" type="ORF">U9M48_025518</name>
</gene>
<evidence type="ECO:0000259" key="10">
    <source>
        <dbReference type="Pfam" id="PF26138"/>
    </source>
</evidence>
<protein>
    <recommendedName>
        <fullName evidence="13">DDE Tnp4 domain-containing protein</fullName>
    </recommendedName>
</protein>
<accession>A0AAQ3TPT1</accession>
<keyword evidence="12" id="KW-1185">Reference proteome</keyword>
<feature type="domain" description="DDE Tnp4" evidence="9">
    <location>
        <begin position="258"/>
        <end position="420"/>
    </location>
</feature>
<evidence type="ECO:0000256" key="4">
    <source>
        <dbReference type="ARBA" id="ARBA00022722"/>
    </source>
</evidence>
<dbReference type="Proteomes" id="UP001341281">
    <property type="component" value="Chromosome 05"/>
</dbReference>
<sequence length="497" mass="55927">MRGHGVVRGPGPGDSARRGETRVARGRGVTSTGSGAGALARQGRRGKEEDGGRAIVSGRMGGGRRSGPDRYGSSESHSDDDCETDDEEWRRKAMQLMCSVQNSIFCTALLLSKYYLTYIDKNEARTSAQSGYGWLMETLSTPGASHKMFRMDASLFYSLHDLPVSTYGLQSSIHMNSMESLAIFLVICGHGWSNSATQNIFKHSGETISRKFEEVLNCVVGMCEDYISPIDPNFSTIHPRITGDRRMMPFFKDCIGAIDGTHIAAVPPSHDLIRYIGRSGKATQNVLAVVDFDLRFTYASIGQPGSMHDTSVLFHALKHDESVFPHPPLEKYYTVDAGFPNRPGYLAPYKGERYHVPDWRRGPAPSGEQEHFNFLHSRIRNAVERTFGVWKMKWHILLKMPSYPMDKQKMIVAATMCLHNYIRENHEEDKDFHRCDRNPNYVPTIPVRYRNSSDTLTPYSNDRTMDRFRDDIAKAIFLSRHTVAFQVAPCTAALFES</sequence>
<evidence type="ECO:0000256" key="1">
    <source>
        <dbReference type="ARBA" id="ARBA00001968"/>
    </source>
</evidence>
<keyword evidence="6" id="KW-0378">Hydrolase</keyword>
<evidence type="ECO:0000259" key="9">
    <source>
        <dbReference type="Pfam" id="PF13359"/>
    </source>
</evidence>
<proteinExistence type="inferred from homology"/>
<keyword evidence="5" id="KW-0479">Metal-binding</keyword>
<dbReference type="GO" id="GO:0004518">
    <property type="term" value="F:nuclease activity"/>
    <property type="evidence" value="ECO:0007669"/>
    <property type="project" value="UniProtKB-KW"/>
</dbReference>
<comment type="similarity">
    <text evidence="3">Belongs to the HARBI1 family.</text>
</comment>
<evidence type="ECO:0000256" key="8">
    <source>
        <dbReference type="SAM" id="MobiDB-lite"/>
    </source>
</evidence>
<dbReference type="PANTHER" id="PTHR22930">
    <property type="match status" value="1"/>
</dbReference>
<dbReference type="InterPro" id="IPR045249">
    <property type="entry name" value="HARBI1-like"/>
</dbReference>
<name>A0AAQ3TPT1_PASNO</name>
<evidence type="ECO:0000256" key="7">
    <source>
        <dbReference type="ARBA" id="ARBA00023242"/>
    </source>
</evidence>
<feature type="region of interest" description="Disordered" evidence="8">
    <location>
        <begin position="1"/>
        <end position="84"/>
    </location>
</feature>
<feature type="domain" description="DUF8040" evidence="10">
    <location>
        <begin position="126"/>
        <end position="220"/>
    </location>
</feature>
<dbReference type="Pfam" id="PF13359">
    <property type="entry name" value="DDE_Tnp_4"/>
    <property type="match status" value="1"/>
</dbReference>
<evidence type="ECO:0000313" key="12">
    <source>
        <dbReference type="Proteomes" id="UP001341281"/>
    </source>
</evidence>